<evidence type="ECO:0000259" key="6">
    <source>
        <dbReference type="PROSITE" id="PS51462"/>
    </source>
</evidence>
<dbReference type="GO" id="GO:0005634">
    <property type="term" value="C:nucleus"/>
    <property type="evidence" value="ECO:0007669"/>
    <property type="project" value="TreeGrafter"/>
</dbReference>
<dbReference type="Proteomes" id="UP000193560">
    <property type="component" value="Unassembled WGS sequence"/>
</dbReference>
<evidence type="ECO:0000256" key="1">
    <source>
        <dbReference type="ARBA" id="ARBA00001946"/>
    </source>
</evidence>
<evidence type="ECO:0000256" key="4">
    <source>
        <dbReference type="ARBA" id="ARBA00022842"/>
    </source>
</evidence>
<dbReference type="InterPro" id="IPR020084">
    <property type="entry name" value="NUDIX_hydrolase_CS"/>
</dbReference>
<proteinExistence type="predicted"/>
<dbReference type="GO" id="GO:0046872">
    <property type="term" value="F:metal ion binding"/>
    <property type="evidence" value="ECO:0007669"/>
    <property type="project" value="UniProtKB-KW"/>
</dbReference>
<evidence type="ECO:0000313" key="7">
    <source>
        <dbReference type="EMBL" id="ORZ25414.1"/>
    </source>
</evidence>
<keyword evidence="3 7" id="KW-0378">Hydrolase</keyword>
<dbReference type="GO" id="GO:1901911">
    <property type="term" value="P:adenosine 5'-(hexahydrogen pentaphosphate) catabolic process"/>
    <property type="evidence" value="ECO:0007669"/>
    <property type="project" value="TreeGrafter"/>
</dbReference>
<dbReference type="InterPro" id="IPR047198">
    <property type="entry name" value="DDP-like_NUDIX"/>
</dbReference>
<dbReference type="GO" id="GO:1901907">
    <property type="term" value="P:diadenosine pentaphosphate catabolic process"/>
    <property type="evidence" value="ECO:0007669"/>
    <property type="project" value="TreeGrafter"/>
</dbReference>
<dbReference type="GO" id="GO:0005737">
    <property type="term" value="C:cytoplasm"/>
    <property type="evidence" value="ECO:0007669"/>
    <property type="project" value="TreeGrafter"/>
</dbReference>
<dbReference type="GO" id="GO:0008486">
    <property type="term" value="F:diphosphoinositol-polyphosphate diphosphatase activity"/>
    <property type="evidence" value="ECO:0007669"/>
    <property type="project" value="TreeGrafter"/>
</dbReference>
<dbReference type="GO" id="GO:0034432">
    <property type="term" value="F:bis(5'-adenosyl)-pentaphosphatase activity"/>
    <property type="evidence" value="ECO:0007669"/>
    <property type="project" value="TreeGrafter"/>
</dbReference>
<dbReference type="PROSITE" id="PS00893">
    <property type="entry name" value="NUDIX_BOX"/>
    <property type="match status" value="1"/>
</dbReference>
<feature type="region of interest" description="Disordered" evidence="5">
    <location>
        <begin position="173"/>
        <end position="202"/>
    </location>
</feature>
<dbReference type="PANTHER" id="PTHR12629">
    <property type="entry name" value="DIPHOSPHOINOSITOL POLYPHOSPHATE PHOSPHOHYDROLASE"/>
    <property type="match status" value="1"/>
</dbReference>
<comment type="cofactor">
    <cofactor evidence="1">
        <name>Mg(2+)</name>
        <dbReference type="ChEBI" id="CHEBI:18420"/>
    </cofactor>
</comment>
<feature type="domain" description="Nudix hydrolase" evidence="6">
    <location>
        <begin position="25"/>
        <end position="154"/>
    </location>
</feature>
<keyword evidence="4" id="KW-0460">Magnesium</keyword>
<dbReference type="SUPFAM" id="SSF55811">
    <property type="entry name" value="Nudix"/>
    <property type="match status" value="1"/>
</dbReference>
<dbReference type="GO" id="GO:0000298">
    <property type="term" value="F:endopolyphosphatase activity"/>
    <property type="evidence" value="ECO:0007669"/>
    <property type="project" value="TreeGrafter"/>
</dbReference>
<evidence type="ECO:0000256" key="2">
    <source>
        <dbReference type="ARBA" id="ARBA00022723"/>
    </source>
</evidence>
<protein>
    <submittedName>
        <fullName evidence="7">NUDIX hydrolase domain-like protein</fullName>
    </submittedName>
</protein>
<dbReference type="AlphaFoldDB" id="A0A1X2J2G0"/>
<gene>
    <name evidence="7" type="ORF">BCR42DRAFT_485586</name>
</gene>
<dbReference type="PROSITE" id="PS51462">
    <property type="entry name" value="NUDIX"/>
    <property type="match status" value="1"/>
</dbReference>
<comment type="caution">
    <text evidence="7">The sequence shown here is derived from an EMBL/GenBank/DDBJ whole genome shotgun (WGS) entry which is preliminary data.</text>
</comment>
<keyword evidence="2" id="KW-0479">Metal-binding</keyword>
<dbReference type="OrthoDB" id="2011998at2759"/>
<dbReference type="GO" id="GO:1901909">
    <property type="term" value="P:diadenosine hexaphosphate catabolic process"/>
    <property type="evidence" value="ECO:0007669"/>
    <property type="project" value="TreeGrafter"/>
</dbReference>
<dbReference type="STRING" id="90262.A0A1X2J2G0"/>
<dbReference type="GO" id="GO:0071543">
    <property type="term" value="P:diphosphoinositol polyphosphate metabolic process"/>
    <property type="evidence" value="ECO:0007669"/>
    <property type="project" value="TreeGrafter"/>
</dbReference>
<keyword evidence="8" id="KW-1185">Reference proteome</keyword>
<feature type="region of interest" description="Disordered" evidence="5">
    <location>
        <begin position="1"/>
        <end position="21"/>
    </location>
</feature>
<dbReference type="Gene3D" id="3.90.79.10">
    <property type="entry name" value="Nucleoside Triphosphate Pyrophosphohydrolase"/>
    <property type="match status" value="1"/>
</dbReference>
<dbReference type="InterPro" id="IPR000086">
    <property type="entry name" value="NUDIX_hydrolase_dom"/>
</dbReference>
<sequence length="215" mass="24624">MEQPSIEYTKKARHGHGNDVTDEHDIRQVAGCLPIHPIKKKFLLITSSNKNNDHWVLPKGGWEVNESQAQAALRETWEEAGIKGRIIRPLGVFEEVNKRQVKAHHWIYEMEIDEVCKKFPEKKKRERRWYTYEEALIVAKGQYMKDAMMLSSLNPANQAKSVPHDQQQIHATTIIAPPSSVPVSNGPTTSPPPDQNKQMPFSHRLKTLFKKTSSL</sequence>
<dbReference type="InterPro" id="IPR015797">
    <property type="entry name" value="NUDIX_hydrolase-like_dom_sf"/>
</dbReference>
<organism evidence="7 8">
    <name type="scientific">Absidia repens</name>
    <dbReference type="NCBI Taxonomy" id="90262"/>
    <lineage>
        <taxon>Eukaryota</taxon>
        <taxon>Fungi</taxon>
        <taxon>Fungi incertae sedis</taxon>
        <taxon>Mucoromycota</taxon>
        <taxon>Mucoromycotina</taxon>
        <taxon>Mucoromycetes</taxon>
        <taxon>Mucorales</taxon>
        <taxon>Cunninghamellaceae</taxon>
        <taxon>Absidia</taxon>
    </lineage>
</organism>
<accession>A0A1X2J2G0</accession>
<evidence type="ECO:0000313" key="8">
    <source>
        <dbReference type="Proteomes" id="UP000193560"/>
    </source>
</evidence>
<evidence type="ECO:0000256" key="5">
    <source>
        <dbReference type="SAM" id="MobiDB-lite"/>
    </source>
</evidence>
<reference evidence="7 8" key="1">
    <citation type="submission" date="2016-07" db="EMBL/GenBank/DDBJ databases">
        <title>Pervasive Adenine N6-methylation of Active Genes in Fungi.</title>
        <authorList>
            <consortium name="DOE Joint Genome Institute"/>
            <person name="Mondo S.J."/>
            <person name="Dannebaum R.O."/>
            <person name="Kuo R.C."/>
            <person name="Labutti K."/>
            <person name="Haridas S."/>
            <person name="Kuo A."/>
            <person name="Salamov A."/>
            <person name="Ahrendt S.R."/>
            <person name="Lipzen A."/>
            <person name="Sullivan W."/>
            <person name="Andreopoulos W.B."/>
            <person name="Clum A."/>
            <person name="Lindquist E."/>
            <person name="Daum C."/>
            <person name="Ramamoorthy G.K."/>
            <person name="Gryganskyi A."/>
            <person name="Culley D."/>
            <person name="Magnuson J.K."/>
            <person name="James T.Y."/>
            <person name="O'Malley M.A."/>
            <person name="Stajich J.E."/>
            <person name="Spatafora J.W."/>
            <person name="Visel A."/>
            <person name="Grigoriev I.V."/>
        </authorList>
    </citation>
    <scope>NUCLEOTIDE SEQUENCE [LARGE SCALE GENOMIC DNA]</scope>
    <source>
        <strain evidence="7 8">NRRL 1336</strain>
    </source>
</reference>
<dbReference type="GO" id="GO:0034431">
    <property type="term" value="F:bis(5'-adenosyl)-hexaphosphatase activity"/>
    <property type="evidence" value="ECO:0007669"/>
    <property type="project" value="TreeGrafter"/>
</dbReference>
<name>A0A1X2J2G0_9FUNG</name>
<dbReference type="Pfam" id="PF00293">
    <property type="entry name" value="NUDIX"/>
    <property type="match status" value="1"/>
</dbReference>
<dbReference type="CDD" id="cd04666">
    <property type="entry name" value="NUDIX_DIPP2_like_Nudt4"/>
    <property type="match status" value="1"/>
</dbReference>
<evidence type="ECO:0000256" key="3">
    <source>
        <dbReference type="ARBA" id="ARBA00022801"/>
    </source>
</evidence>
<dbReference type="EMBL" id="MCGE01000001">
    <property type="protein sequence ID" value="ORZ25414.1"/>
    <property type="molecule type" value="Genomic_DNA"/>
</dbReference>
<dbReference type="PANTHER" id="PTHR12629:SF0">
    <property type="entry name" value="DIPHOSPHOINOSITOL-POLYPHOSPHATE DIPHOSPHATASE"/>
    <property type="match status" value="1"/>
</dbReference>